<organism evidence="2 3">
    <name type="scientific">Novosphingobium bradum</name>
    <dbReference type="NCBI Taxonomy" id="1737444"/>
    <lineage>
        <taxon>Bacteria</taxon>
        <taxon>Pseudomonadati</taxon>
        <taxon>Pseudomonadota</taxon>
        <taxon>Alphaproteobacteria</taxon>
        <taxon>Sphingomonadales</taxon>
        <taxon>Sphingomonadaceae</taxon>
        <taxon>Novosphingobium</taxon>
    </lineage>
</organism>
<evidence type="ECO:0000313" key="2">
    <source>
        <dbReference type="EMBL" id="MFC3173259.1"/>
    </source>
</evidence>
<dbReference type="PANTHER" id="PTHR46401:SF9">
    <property type="entry name" value="MANNOSYLTRANSFERASE A"/>
    <property type="match status" value="1"/>
</dbReference>
<proteinExistence type="predicted"/>
<comment type="caution">
    <text evidence="2">The sequence shown here is derived from an EMBL/GenBank/DDBJ whole genome shotgun (WGS) entry which is preliminary data.</text>
</comment>
<dbReference type="Gene3D" id="3.40.50.2000">
    <property type="entry name" value="Glycogen Phosphorylase B"/>
    <property type="match status" value="1"/>
</dbReference>
<dbReference type="Pfam" id="PF00534">
    <property type="entry name" value="Glycos_transf_1"/>
    <property type="match status" value="1"/>
</dbReference>
<evidence type="ECO:0000313" key="3">
    <source>
        <dbReference type="Proteomes" id="UP001595604"/>
    </source>
</evidence>
<feature type="domain" description="Glycosyl transferase family 1" evidence="1">
    <location>
        <begin position="209"/>
        <end position="362"/>
    </location>
</feature>
<name>A0ABV7IM35_9SPHN</name>
<dbReference type="PANTHER" id="PTHR46401">
    <property type="entry name" value="GLYCOSYLTRANSFERASE WBBK-RELATED"/>
    <property type="match status" value="1"/>
</dbReference>
<reference evidence="3" key="1">
    <citation type="journal article" date="2019" name="Int. J. Syst. Evol. Microbiol.">
        <title>The Global Catalogue of Microorganisms (GCM) 10K type strain sequencing project: providing services to taxonomists for standard genome sequencing and annotation.</title>
        <authorList>
            <consortium name="The Broad Institute Genomics Platform"/>
            <consortium name="The Broad Institute Genome Sequencing Center for Infectious Disease"/>
            <person name="Wu L."/>
            <person name="Ma J."/>
        </authorList>
    </citation>
    <scope>NUCLEOTIDE SEQUENCE [LARGE SCALE GENOMIC DNA]</scope>
    <source>
        <strain evidence="3">KCTC 42984</strain>
    </source>
</reference>
<dbReference type="Proteomes" id="UP001595604">
    <property type="component" value="Unassembled WGS sequence"/>
</dbReference>
<dbReference type="CDD" id="cd03809">
    <property type="entry name" value="GT4_MtfB-like"/>
    <property type="match status" value="1"/>
</dbReference>
<protein>
    <submittedName>
        <fullName evidence="2">Glycosyltransferase family 4 protein</fullName>
    </submittedName>
</protein>
<sequence length="408" mass="44941">MGIEFLIEREFLIDISRLVWRVWTGRLPTGIDRVCLAYLDRYGSRAQAVVQRNGVFRILAPRESDRVFALIRNGGPGFRRGLASLLPIVLATSAARANGADAIYLNIGHTGLEEPGLADWVERCSLRAVFLVHDLIPITHPEFCRAGEGERHVARMCNVLTCAAGIIGNSRATLDDLEAFAAAEGMAVPPYLPAWISGNDVPRVAPAAGMDRPYFIVVGTIEGRKNHVLLLQLWRSLIERMGNAAPRLLVVGQRGWEAELAHALLDRNPLLKGHVRELGNVEDAELARLIAGARALLMPSFAEGFGLPIVEALQLGTPVICSDLPAFREIAGDIPLFLDPLDGKGWERAVLSFLDDCAERERQLRLMRDYRGPDWEGHFAQVDPWLAGLPHRLLDGSSAPDRSVRRTA</sequence>
<dbReference type="InterPro" id="IPR001296">
    <property type="entry name" value="Glyco_trans_1"/>
</dbReference>
<evidence type="ECO:0000259" key="1">
    <source>
        <dbReference type="Pfam" id="PF00534"/>
    </source>
</evidence>
<dbReference type="SUPFAM" id="SSF53756">
    <property type="entry name" value="UDP-Glycosyltransferase/glycogen phosphorylase"/>
    <property type="match status" value="1"/>
</dbReference>
<dbReference type="RefSeq" id="WP_379508642.1">
    <property type="nucleotide sequence ID" value="NZ_JBHRTQ010000003.1"/>
</dbReference>
<dbReference type="EMBL" id="JBHRTQ010000003">
    <property type="protein sequence ID" value="MFC3173259.1"/>
    <property type="molecule type" value="Genomic_DNA"/>
</dbReference>
<gene>
    <name evidence="2" type="ORF">ACFOD9_03225</name>
</gene>
<accession>A0ABV7IM35</accession>
<keyword evidence="3" id="KW-1185">Reference proteome</keyword>